<dbReference type="InterPro" id="IPR023210">
    <property type="entry name" value="NADP_OxRdtase_dom"/>
</dbReference>
<dbReference type="Pfam" id="PF00248">
    <property type="entry name" value="Aldo_ket_red"/>
    <property type="match status" value="1"/>
</dbReference>
<dbReference type="Gene3D" id="3.20.20.100">
    <property type="entry name" value="NADP-dependent oxidoreductase domain"/>
    <property type="match status" value="1"/>
</dbReference>
<reference evidence="2 3" key="1">
    <citation type="submission" date="2018-09" db="EMBL/GenBank/DDBJ databases">
        <title>YIM 75507 draft genome.</title>
        <authorList>
            <person name="Tang S."/>
            <person name="Feng Y."/>
        </authorList>
    </citation>
    <scope>NUCLEOTIDE SEQUENCE [LARGE SCALE GENOMIC DNA]</scope>
    <source>
        <strain evidence="2 3">YIM 75507</strain>
    </source>
</reference>
<evidence type="ECO:0000313" key="3">
    <source>
        <dbReference type="Proteomes" id="UP000265768"/>
    </source>
</evidence>
<gene>
    <name evidence="2" type="ORF">D5H75_09470</name>
</gene>
<dbReference type="SUPFAM" id="SSF51430">
    <property type="entry name" value="NAD(P)-linked oxidoreductase"/>
    <property type="match status" value="1"/>
</dbReference>
<feature type="domain" description="NADP-dependent oxidoreductase" evidence="1">
    <location>
        <begin position="18"/>
        <end position="313"/>
    </location>
</feature>
<name>A0A3A4ASR8_9ACTN</name>
<protein>
    <submittedName>
        <fullName evidence="2">Aldo/keto reductase</fullName>
    </submittedName>
</protein>
<dbReference type="EMBL" id="QZEY01000003">
    <property type="protein sequence ID" value="RJL33080.1"/>
    <property type="molecule type" value="Genomic_DNA"/>
</dbReference>
<keyword evidence="3" id="KW-1185">Reference proteome</keyword>
<dbReference type="GO" id="GO:0005829">
    <property type="term" value="C:cytosol"/>
    <property type="evidence" value="ECO:0007669"/>
    <property type="project" value="TreeGrafter"/>
</dbReference>
<dbReference type="InterPro" id="IPR036812">
    <property type="entry name" value="NAD(P)_OxRdtase_dom_sf"/>
</dbReference>
<dbReference type="Proteomes" id="UP000265768">
    <property type="component" value="Unassembled WGS sequence"/>
</dbReference>
<evidence type="ECO:0000259" key="1">
    <source>
        <dbReference type="Pfam" id="PF00248"/>
    </source>
</evidence>
<dbReference type="RefSeq" id="WP_119926039.1">
    <property type="nucleotide sequence ID" value="NZ_QZEY01000003.1"/>
</dbReference>
<sequence length="321" mass="34490">MRQITIGNSEKSVTGGVLALGALPFGTRVDEETSFAILDRFAEAGGTVIDTSNNYAFWLDGATGDESETVVGRWLASRGARDRMVISTKVGARPTIPGDRTLDHIEGLSAAAIRKGAEGSLRRLGTDRIDVYWAHVEDRSVPLEETVGAFTELVDAGTVKAVGLSNHRTWRAERARALAPAHARPSCLQLRHSYLRPRPGARLIEGGHQQVTEEVLDYVAAEGLTLFVYNSLLAGAYTNPDRPLAGYYDHPGTTARLARLREVAAELGATPNQVVLAWLMTGEIPIVPIVGVSTVAQLDEVLAATALTLDPALRAHLDEPV</sequence>
<organism evidence="2 3">
    <name type="scientific">Bailinhaonella thermotolerans</name>
    <dbReference type="NCBI Taxonomy" id="1070861"/>
    <lineage>
        <taxon>Bacteria</taxon>
        <taxon>Bacillati</taxon>
        <taxon>Actinomycetota</taxon>
        <taxon>Actinomycetes</taxon>
        <taxon>Streptosporangiales</taxon>
        <taxon>Streptosporangiaceae</taxon>
        <taxon>Bailinhaonella</taxon>
    </lineage>
</organism>
<dbReference type="PANTHER" id="PTHR43364:SF6">
    <property type="entry name" value="OXIDOREDUCTASE-RELATED"/>
    <property type="match status" value="1"/>
</dbReference>
<accession>A0A3A4ASR8</accession>
<proteinExistence type="predicted"/>
<dbReference type="AlphaFoldDB" id="A0A3A4ASR8"/>
<dbReference type="InterPro" id="IPR050523">
    <property type="entry name" value="AKR_Detox_Biosynth"/>
</dbReference>
<comment type="caution">
    <text evidence="2">The sequence shown here is derived from an EMBL/GenBank/DDBJ whole genome shotgun (WGS) entry which is preliminary data.</text>
</comment>
<dbReference type="PANTHER" id="PTHR43364">
    <property type="entry name" value="NADH-SPECIFIC METHYLGLYOXAL REDUCTASE-RELATED"/>
    <property type="match status" value="1"/>
</dbReference>
<dbReference type="OrthoDB" id="9768793at2"/>
<evidence type="ECO:0000313" key="2">
    <source>
        <dbReference type="EMBL" id="RJL33080.1"/>
    </source>
</evidence>